<comment type="caution">
    <text evidence="1">The sequence shown here is derived from an EMBL/GenBank/DDBJ whole genome shotgun (WGS) entry which is preliminary data.</text>
</comment>
<accession>A0A225DJR6</accession>
<proteinExistence type="predicted"/>
<organism evidence="1 2">
    <name type="scientific">Fimbriiglobus ruber</name>
    <dbReference type="NCBI Taxonomy" id="1908690"/>
    <lineage>
        <taxon>Bacteria</taxon>
        <taxon>Pseudomonadati</taxon>
        <taxon>Planctomycetota</taxon>
        <taxon>Planctomycetia</taxon>
        <taxon>Gemmatales</taxon>
        <taxon>Gemmataceae</taxon>
        <taxon>Fimbriiglobus</taxon>
    </lineage>
</organism>
<dbReference type="AlphaFoldDB" id="A0A225DJR6"/>
<reference evidence="2" key="1">
    <citation type="submission" date="2017-06" db="EMBL/GenBank/DDBJ databases">
        <title>Genome analysis of Fimbriiglobus ruber SP5, the first member of the order Planctomycetales with confirmed chitinolytic capability.</title>
        <authorList>
            <person name="Ravin N.V."/>
            <person name="Rakitin A.L."/>
            <person name="Ivanova A.A."/>
            <person name="Beletsky A.V."/>
            <person name="Kulichevskaya I.S."/>
            <person name="Mardanov A.V."/>
            <person name="Dedysh S.N."/>
        </authorList>
    </citation>
    <scope>NUCLEOTIDE SEQUENCE [LARGE SCALE GENOMIC DNA]</scope>
    <source>
        <strain evidence="2">SP5</strain>
    </source>
</reference>
<evidence type="ECO:0000313" key="1">
    <source>
        <dbReference type="EMBL" id="OWK41701.1"/>
    </source>
</evidence>
<protein>
    <submittedName>
        <fullName evidence="1">Uncharacterized protein</fullName>
    </submittedName>
</protein>
<evidence type="ECO:0000313" key="2">
    <source>
        <dbReference type="Proteomes" id="UP000214646"/>
    </source>
</evidence>
<gene>
    <name evidence="1" type="ORF">FRUB_03779</name>
</gene>
<sequence length="61" mass="6801">MSAVIALLVASTFVTKGENRRDEAGKPHSIARRGYLTWLHRVVAMAVTVDWQVDQNCQACE</sequence>
<keyword evidence="2" id="KW-1185">Reference proteome</keyword>
<dbReference type="EMBL" id="NIDE01000005">
    <property type="protein sequence ID" value="OWK41701.1"/>
    <property type="molecule type" value="Genomic_DNA"/>
</dbReference>
<dbReference type="Proteomes" id="UP000214646">
    <property type="component" value="Unassembled WGS sequence"/>
</dbReference>
<name>A0A225DJR6_9BACT</name>